<protein>
    <submittedName>
        <fullName evidence="1">Uncharacterized protein</fullName>
    </submittedName>
</protein>
<proteinExistence type="predicted"/>
<dbReference type="AlphaFoldDB" id="A0A0A8ZV63"/>
<reference evidence="1" key="1">
    <citation type="submission" date="2014-09" db="EMBL/GenBank/DDBJ databases">
        <authorList>
            <person name="Magalhaes I.L.F."/>
            <person name="Oliveira U."/>
            <person name="Santos F.R."/>
            <person name="Vidigal T.H.D.A."/>
            <person name="Brescovit A.D."/>
            <person name="Santos A.J."/>
        </authorList>
    </citation>
    <scope>NUCLEOTIDE SEQUENCE</scope>
    <source>
        <tissue evidence="1">Shoot tissue taken approximately 20 cm above the soil surface</tissue>
    </source>
</reference>
<organism evidence="1">
    <name type="scientific">Arundo donax</name>
    <name type="common">Giant reed</name>
    <name type="synonym">Donax arundinaceus</name>
    <dbReference type="NCBI Taxonomy" id="35708"/>
    <lineage>
        <taxon>Eukaryota</taxon>
        <taxon>Viridiplantae</taxon>
        <taxon>Streptophyta</taxon>
        <taxon>Embryophyta</taxon>
        <taxon>Tracheophyta</taxon>
        <taxon>Spermatophyta</taxon>
        <taxon>Magnoliopsida</taxon>
        <taxon>Liliopsida</taxon>
        <taxon>Poales</taxon>
        <taxon>Poaceae</taxon>
        <taxon>PACMAD clade</taxon>
        <taxon>Arundinoideae</taxon>
        <taxon>Arundineae</taxon>
        <taxon>Arundo</taxon>
    </lineage>
</organism>
<dbReference type="EMBL" id="GBRH01254591">
    <property type="protein sequence ID" value="JAD43304.1"/>
    <property type="molecule type" value="Transcribed_RNA"/>
</dbReference>
<evidence type="ECO:0000313" key="1">
    <source>
        <dbReference type="EMBL" id="JAD43304.1"/>
    </source>
</evidence>
<reference evidence="1" key="2">
    <citation type="journal article" date="2015" name="Data Brief">
        <title>Shoot transcriptome of the giant reed, Arundo donax.</title>
        <authorList>
            <person name="Barrero R.A."/>
            <person name="Guerrero F.D."/>
            <person name="Moolhuijzen P."/>
            <person name="Goolsby J.A."/>
            <person name="Tidwell J."/>
            <person name="Bellgard S.E."/>
            <person name="Bellgard M.I."/>
        </authorList>
    </citation>
    <scope>NUCLEOTIDE SEQUENCE</scope>
    <source>
        <tissue evidence="1">Shoot tissue taken approximately 20 cm above the soil surface</tissue>
    </source>
</reference>
<sequence length="41" mass="4401">MFSCTSDAHACQDSMVYVSHVNSVAVTKILTKTAKVSKALQ</sequence>
<name>A0A0A8ZV63_ARUDO</name>
<accession>A0A0A8ZV63</accession>